<feature type="active site" description="Proton donor" evidence="12">
    <location>
        <position position="61"/>
    </location>
</feature>
<evidence type="ECO:0000256" key="1">
    <source>
        <dbReference type="ARBA" id="ARBA00002151"/>
    </source>
</evidence>
<keyword evidence="7 11" id="KW-0479">Metal-binding</keyword>
<feature type="binding site" evidence="13">
    <location>
        <position position="219"/>
    </location>
    <ligand>
        <name>substrate</name>
    </ligand>
</feature>
<evidence type="ECO:0000259" key="15">
    <source>
        <dbReference type="PROSITE" id="PS51747"/>
    </source>
</evidence>
<dbReference type="RefSeq" id="WP_111898343.1">
    <property type="nucleotide sequence ID" value="NZ_CP033459.1"/>
</dbReference>
<feature type="binding site" evidence="13">
    <location>
        <position position="211"/>
    </location>
    <ligand>
        <name>NADP(+)</name>
        <dbReference type="ChEBI" id="CHEBI:58349"/>
    </ligand>
</feature>
<protein>
    <recommendedName>
        <fullName evidence="11">Riboflavin biosynthesis protein RibD</fullName>
    </recommendedName>
    <domain>
        <recommendedName>
            <fullName evidence="11">Diaminohydroxyphosphoribosylaminopyrimidine deaminase</fullName>
            <shortName evidence="11">DRAP deaminase</shortName>
            <ecNumber evidence="11">3.5.4.26</ecNumber>
        </recommendedName>
        <alternativeName>
            <fullName evidence="11">Riboflavin-specific deaminase</fullName>
        </alternativeName>
    </domain>
    <domain>
        <recommendedName>
            <fullName evidence="11">5-amino-6-(5-phosphoribosylamino)uracil reductase</fullName>
            <ecNumber evidence="11">1.1.1.193</ecNumber>
        </recommendedName>
        <alternativeName>
            <fullName evidence="11">HTP reductase</fullName>
        </alternativeName>
    </domain>
</protein>
<feature type="binding site" evidence="13">
    <location>
        <position position="167"/>
    </location>
    <ligand>
        <name>substrate</name>
    </ligand>
</feature>
<dbReference type="UniPathway" id="UPA00275">
    <property type="reaction ID" value="UER00401"/>
</dbReference>
<dbReference type="AlphaFoldDB" id="A0A5P8E7C4"/>
<evidence type="ECO:0000256" key="11">
    <source>
        <dbReference type="PIRNR" id="PIRNR006769"/>
    </source>
</evidence>
<comment type="similarity">
    <text evidence="4 11">In the N-terminal section; belongs to the cytidine and deoxycytidylate deaminase family.</text>
</comment>
<evidence type="ECO:0000256" key="5">
    <source>
        <dbReference type="ARBA" id="ARBA00007417"/>
    </source>
</evidence>
<evidence type="ECO:0000256" key="10">
    <source>
        <dbReference type="ARBA" id="ARBA00023268"/>
    </source>
</evidence>
<evidence type="ECO:0000256" key="14">
    <source>
        <dbReference type="PIRSR" id="PIRSR006769-3"/>
    </source>
</evidence>
<dbReference type="Pfam" id="PF01872">
    <property type="entry name" value="RibD_C"/>
    <property type="match status" value="1"/>
</dbReference>
<dbReference type="Gene3D" id="3.40.140.10">
    <property type="entry name" value="Cytidine Deaminase, domain 2"/>
    <property type="match status" value="1"/>
</dbReference>
<evidence type="ECO:0000256" key="2">
    <source>
        <dbReference type="ARBA" id="ARBA00004882"/>
    </source>
</evidence>
<evidence type="ECO:0000256" key="12">
    <source>
        <dbReference type="PIRSR" id="PIRSR006769-1"/>
    </source>
</evidence>
<comment type="catalytic activity">
    <reaction evidence="11">
        <text>5-amino-6-(5-phospho-D-ribitylamino)uracil + NADP(+) = 5-amino-6-(5-phospho-D-ribosylamino)uracil + NADPH + H(+)</text>
        <dbReference type="Rhea" id="RHEA:17845"/>
        <dbReference type="ChEBI" id="CHEBI:15378"/>
        <dbReference type="ChEBI" id="CHEBI:57783"/>
        <dbReference type="ChEBI" id="CHEBI:58349"/>
        <dbReference type="ChEBI" id="CHEBI:58421"/>
        <dbReference type="ChEBI" id="CHEBI:58453"/>
        <dbReference type="EC" id="1.1.1.193"/>
    </reaction>
</comment>
<organism evidence="16 17">
    <name type="scientific">Pseudoprevotella muciniphila</name>
    <dbReference type="NCBI Taxonomy" id="2133944"/>
    <lineage>
        <taxon>Bacteria</taxon>
        <taxon>Pseudomonadati</taxon>
        <taxon>Bacteroidota</taxon>
        <taxon>Bacteroidia</taxon>
        <taxon>Bacteroidales</taxon>
        <taxon>Prevotellaceae</taxon>
        <taxon>Pseudoprevotella</taxon>
    </lineage>
</organism>
<dbReference type="PROSITE" id="PS00903">
    <property type="entry name" value="CYT_DCMP_DEAMINASES_1"/>
    <property type="match status" value="1"/>
</dbReference>
<comment type="similarity">
    <text evidence="5 11">In the C-terminal section; belongs to the HTP reductase family.</text>
</comment>
<feature type="binding site" evidence="14">
    <location>
        <position position="97"/>
    </location>
    <ligand>
        <name>Zn(2+)</name>
        <dbReference type="ChEBI" id="CHEBI:29105"/>
        <note>catalytic</note>
    </ligand>
</feature>
<evidence type="ECO:0000313" key="17">
    <source>
        <dbReference type="Proteomes" id="UP000249375"/>
    </source>
</evidence>
<dbReference type="KEGG" id="alq:C7Y71_006900"/>
<dbReference type="PANTHER" id="PTHR11079:SF162">
    <property type="entry name" value="RIBOFLAVIN BIOSYNTHESIS PROTEIN PYRD, CHLOROPLASTIC"/>
    <property type="match status" value="1"/>
</dbReference>
<feature type="domain" description="CMP/dCMP-type deaminase" evidence="15">
    <location>
        <begin position="10"/>
        <end position="135"/>
    </location>
</feature>
<evidence type="ECO:0000256" key="9">
    <source>
        <dbReference type="ARBA" id="ARBA00022833"/>
    </source>
</evidence>
<comment type="function">
    <text evidence="1 11">Converts 2,5-diamino-6-(ribosylamino)-4(3h)-pyrimidinone 5'-phosphate into 5-amino-6-(ribosylamino)-2,4(1h,3h)-pyrimidinedione 5'-phosphate.</text>
</comment>
<dbReference type="Gene3D" id="3.40.430.10">
    <property type="entry name" value="Dihydrofolate Reductase, subunit A"/>
    <property type="match status" value="2"/>
</dbReference>
<sequence length="329" mass="36617">MSKGIIFEQLLAEKYMSRCLLLAKNGRYGAPPNPMVGAVIVHGERIIGEGYHARCGEAHAEVSAVNSVKPEDKALLPESTIYVSLEPCAHYGKTPPCAELIIKTGIPRVVVGCVDSFAKVKGKGVSMLRDAGVQVIVGVLEDECRSLNKKFFTFHEKKRPYVTLKWARSADGYIDLIRNDGEAAKLSTPHTMLRVHRLRAEHQAILVGHNTLLLDHPHLNVVHWDGPQPLKCVLGHVPQEELPEGFETFESAETLLASLYERQIQSLLVEGGRKTLQFFIDNGLWDEAHEECSAKVLGSGVEAPEMPLDDCEEEEIWNVTIKHYKNIKQ</sequence>
<dbReference type="PIRSF" id="PIRSF006769">
    <property type="entry name" value="RibD"/>
    <property type="match status" value="1"/>
</dbReference>
<dbReference type="SUPFAM" id="SSF53927">
    <property type="entry name" value="Cytidine deaminase-like"/>
    <property type="match status" value="1"/>
</dbReference>
<accession>A0A5P8E7C4</accession>
<dbReference type="EMBL" id="CP033459">
    <property type="protein sequence ID" value="QFQ12767.1"/>
    <property type="molecule type" value="Genomic_DNA"/>
</dbReference>
<dbReference type="InterPro" id="IPR004794">
    <property type="entry name" value="Eubact_RibD"/>
</dbReference>
<dbReference type="InterPro" id="IPR002734">
    <property type="entry name" value="RibDG_C"/>
</dbReference>
<dbReference type="EC" id="1.1.1.193" evidence="11"/>
<dbReference type="GO" id="GO:0009231">
    <property type="term" value="P:riboflavin biosynthetic process"/>
    <property type="evidence" value="ECO:0007669"/>
    <property type="project" value="UniProtKB-UniPathway"/>
</dbReference>
<dbReference type="NCBIfam" id="TIGR00326">
    <property type="entry name" value="eubact_ribD"/>
    <property type="match status" value="1"/>
</dbReference>
<proteinExistence type="inferred from homology"/>
<feature type="binding site" evidence="13">
    <location>
        <position position="215"/>
    </location>
    <ligand>
        <name>NADP(+)</name>
        <dbReference type="ChEBI" id="CHEBI:58349"/>
    </ligand>
</feature>
<keyword evidence="6 11" id="KW-0686">Riboflavin biosynthesis</keyword>
<keyword evidence="11 13" id="KW-0521">NADP</keyword>
<evidence type="ECO:0000256" key="4">
    <source>
        <dbReference type="ARBA" id="ARBA00005259"/>
    </source>
</evidence>
<evidence type="ECO:0000256" key="7">
    <source>
        <dbReference type="ARBA" id="ARBA00022723"/>
    </source>
</evidence>
<dbReference type="InterPro" id="IPR002125">
    <property type="entry name" value="CMP_dCMP_dom"/>
</dbReference>
<evidence type="ECO:0000256" key="8">
    <source>
        <dbReference type="ARBA" id="ARBA00022801"/>
    </source>
</evidence>
<evidence type="ECO:0000256" key="13">
    <source>
        <dbReference type="PIRSR" id="PIRSR006769-2"/>
    </source>
</evidence>
<gene>
    <name evidence="16" type="primary">ribD</name>
    <name evidence="16" type="ORF">C7Y71_006900</name>
</gene>
<dbReference type="GO" id="GO:0008835">
    <property type="term" value="F:diaminohydroxyphosphoribosylaminopyrimidine deaminase activity"/>
    <property type="evidence" value="ECO:0007669"/>
    <property type="project" value="UniProtKB-EC"/>
</dbReference>
<feature type="binding site" evidence="14">
    <location>
        <position position="88"/>
    </location>
    <ligand>
        <name>Zn(2+)</name>
        <dbReference type="ChEBI" id="CHEBI:29105"/>
        <note>catalytic</note>
    </ligand>
</feature>
<dbReference type="Proteomes" id="UP000249375">
    <property type="component" value="Chromosome"/>
</dbReference>
<keyword evidence="9 11" id="KW-0862">Zinc</keyword>
<feature type="binding site" evidence="13">
    <location>
        <position position="270"/>
    </location>
    <ligand>
        <name>substrate</name>
    </ligand>
</feature>
<keyword evidence="8 11" id="KW-0378">Hydrolase</keyword>
<dbReference type="EC" id="3.5.4.26" evidence="11"/>
<comment type="pathway">
    <text evidence="3 11">Cofactor biosynthesis; riboflavin biosynthesis; 5-amino-6-(D-ribitylamino)uracil from GTP: step 3/4.</text>
</comment>
<dbReference type="PANTHER" id="PTHR11079">
    <property type="entry name" value="CYTOSINE DEAMINASE FAMILY MEMBER"/>
    <property type="match status" value="1"/>
</dbReference>
<keyword evidence="11 16" id="KW-0560">Oxidoreductase</keyword>
<keyword evidence="17" id="KW-1185">Reference proteome</keyword>
<dbReference type="GO" id="GO:0008270">
    <property type="term" value="F:zinc ion binding"/>
    <property type="evidence" value="ECO:0007669"/>
    <property type="project" value="InterPro"/>
</dbReference>
<comment type="catalytic activity">
    <reaction evidence="11">
        <text>2,5-diamino-6-hydroxy-4-(5-phosphoribosylamino)-pyrimidine + H2O + H(+) = 5-amino-6-(5-phospho-D-ribosylamino)uracil + NH4(+)</text>
        <dbReference type="Rhea" id="RHEA:21868"/>
        <dbReference type="ChEBI" id="CHEBI:15377"/>
        <dbReference type="ChEBI" id="CHEBI:15378"/>
        <dbReference type="ChEBI" id="CHEBI:28938"/>
        <dbReference type="ChEBI" id="CHEBI:58453"/>
        <dbReference type="ChEBI" id="CHEBI:58614"/>
        <dbReference type="EC" id="3.5.4.26"/>
    </reaction>
</comment>
<dbReference type="InterPro" id="IPR024072">
    <property type="entry name" value="DHFR-like_dom_sf"/>
</dbReference>
<dbReference type="InterPro" id="IPR016193">
    <property type="entry name" value="Cytidine_deaminase-like"/>
</dbReference>
<dbReference type="SUPFAM" id="SSF53597">
    <property type="entry name" value="Dihydrofolate reductase-like"/>
    <property type="match status" value="1"/>
</dbReference>
<name>A0A5P8E7C4_9BACT</name>
<dbReference type="InterPro" id="IPR016192">
    <property type="entry name" value="APOBEC/CMP_deaminase_Zn-bd"/>
</dbReference>
<evidence type="ECO:0000256" key="3">
    <source>
        <dbReference type="ARBA" id="ARBA00004910"/>
    </source>
</evidence>
<feature type="binding site" evidence="13">
    <location>
        <position position="199"/>
    </location>
    <ligand>
        <name>NADP(+)</name>
        <dbReference type="ChEBI" id="CHEBI:58349"/>
    </ligand>
</feature>
<evidence type="ECO:0000256" key="6">
    <source>
        <dbReference type="ARBA" id="ARBA00022619"/>
    </source>
</evidence>
<feature type="binding site" evidence="14">
    <location>
        <position position="59"/>
    </location>
    <ligand>
        <name>Zn(2+)</name>
        <dbReference type="ChEBI" id="CHEBI:29105"/>
        <note>catalytic</note>
    </ligand>
</feature>
<dbReference type="CDD" id="cd01284">
    <property type="entry name" value="Riboflavin_deaminase-reductase"/>
    <property type="match status" value="1"/>
</dbReference>
<dbReference type="FunFam" id="3.40.140.10:FF:000025">
    <property type="entry name" value="Riboflavin biosynthesis protein RibD"/>
    <property type="match status" value="1"/>
</dbReference>
<evidence type="ECO:0000313" key="16">
    <source>
        <dbReference type="EMBL" id="QFQ12767.1"/>
    </source>
</evidence>
<dbReference type="Pfam" id="PF00383">
    <property type="entry name" value="dCMP_cyt_deam_1"/>
    <property type="match status" value="1"/>
</dbReference>
<keyword evidence="10" id="KW-0511">Multifunctional enzyme</keyword>
<comment type="pathway">
    <text evidence="2 11">Cofactor biosynthesis; riboflavin biosynthesis; 5-amino-6-(D-ribitylamino)uracil from GTP: step 2/4.</text>
</comment>
<comment type="cofactor">
    <cofactor evidence="11 14">
        <name>Zn(2+)</name>
        <dbReference type="ChEBI" id="CHEBI:29105"/>
    </cofactor>
    <text evidence="11 14">Binds 1 zinc ion.</text>
</comment>
<dbReference type="PROSITE" id="PS51747">
    <property type="entry name" value="CYT_DCMP_DEAMINASES_2"/>
    <property type="match status" value="1"/>
</dbReference>
<dbReference type="OrthoDB" id="9800865at2"/>
<reference evidence="16 17" key="1">
    <citation type="submission" date="2018-11" db="EMBL/GenBank/DDBJ databases">
        <authorList>
            <person name="Na S.W."/>
            <person name="Baik M."/>
        </authorList>
    </citation>
    <scope>NUCLEOTIDE SEQUENCE [LARGE SCALE GENOMIC DNA]</scope>
    <source>
        <strain evidence="16 17">E39</strain>
    </source>
</reference>
<dbReference type="GO" id="GO:0008703">
    <property type="term" value="F:5-amino-6-(5-phosphoribosylamino)uracil reductase activity"/>
    <property type="evidence" value="ECO:0007669"/>
    <property type="project" value="UniProtKB-EC"/>
</dbReference>